<keyword evidence="5 7" id="KW-0175">Coiled coil</keyword>
<evidence type="ECO:0000313" key="8">
    <source>
        <dbReference type="EMBL" id="SVP88813.1"/>
    </source>
</evidence>
<keyword evidence="3" id="KW-0963">Cytoplasm</keyword>
<dbReference type="GO" id="GO:0005200">
    <property type="term" value="F:structural constituent of cytoskeleton"/>
    <property type="evidence" value="ECO:0007669"/>
    <property type="project" value="InterPro"/>
</dbReference>
<dbReference type="GO" id="GO:0005874">
    <property type="term" value="C:microtubule"/>
    <property type="evidence" value="ECO:0007669"/>
    <property type="project" value="UniProtKB-KW"/>
</dbReference>
<gene>
    <name evidence="8" type="ORF">TAT_000066600</name>
    <name evidence="9" type="ORF">TAV_000066300</name>
</gene>
<evidence type="ECO:0000256" key="6">
    <source>
        <dbReference type="ARBA" id="ARBA00023212"/>
    </source>
</evidence>
<keyword evidence="4" id="KW-0493">Microtubule</keyword>
<dbReference type="EMBL" id="UIVS01000001">
    <property type="protein sequence ID" value="SVP89961.1"/>
    <property type="molecule type" value="Genomic_DNA"/>
</dbReference>
<dbReference type="AlphaFoldDB" id="A0A3B0N1D9"/>
<name>A0A3B0N1D9_THEAN</name>
<comment type="similarity">
    <text evidence="2">Belongs to the SF-assemblin family.</text>
</comment>
<dbReference type="Pfam" id="PF06705">
    <property type="entry name" value="SF-assemblin"/>
    <property type="match status" value="1"/>
</dbReference>
<comment type="subcellular location">
    <subcellularLocation>
        <location evidence="1">Cytoplasm</location>
        <location evidence="1">Cytoskeleton</location>
    </subcellularLocation>
</comment>
<evidence type="ECO:0000256" key="5">
    <source>
        <dbReference type="ARBA" id="ARBA00023054"/>
    </source>
</evidence>
<evidence type="ECO:0000313" key="9">
    <source>
        <dbReference type="EMBL" id="SVP89961.1"/>
    </source>
</evidence>
<sequence length="254" mass="29419">MAECLERMSTSTTLEEKPSLDSIREKLATFESSAINSKIKQKDDQDKFNNINEMICNLNDQLLRESQERLQSKETLQKITEDAANRMLTSVQTKLNLKVRTLAEKLDNLIDKCIALENSVNELDNKINRSNYLEMVESDINELGTAVKNDIILKVDKDTDILDRICYLQNSNRIKINDNNIWNNECIKEIKQNINQFKQVCENENEMFLKYITVELNNLKTALESTSASRKQSDNFILQTIDHMMSFLPKLTNN</sequence>
<dbReference type="EMBL" id="UIVT01000001">
    <property type="protein sequence ID" value="SVP88813.1"/>
    <property type="molecule type" value="Genomic_DNA"/>
</dbReference>
<evidence type="ECO:0000256" key="4">
    <source>
        <dbReference type="ARBA" id="ARBA00022701"/>
    </source>
</evidence>
<protein>
    <submittedName>
        <fullName evidence="9">SF-assemblin/beta giardin, putative</fullName>
    </submittedName>
</protein>
<feature type="coiled-coil region" evidence="7">
    <location>
        <begin position="99"/>
        <end position="126"/>
    </location>
</feature>
<evidence type="ECO:0000256" key="3">
    <source>
        <dbReference type="ARBA" id="ARBA00022490"/>
    </source>
</evidence>
<accession>A0A3B0N1D9</accession>
<evidence type="ECO:0000256" key="1">
    <source>
        <dbReference type="ARBA" id="ARBA00004245"/>
    </source>
</evidence>
<evidence type="ECO:0000256" key="2">
    <source>
        <dbReference type="ARBA" id="ARBA00005678"/>
    </source>
</evidence>
<dbReference type="VEuPathDB" id="PiroplasmaDB:TA02820"/>
<dbReference type="InterPro" id="IPR008374">
    <property type="entry name" value="SF_assemblin/giardin_b"/>
</dbReference>
<organism evidence="9">
    <name type="scientific">Theileria annulata</name>
    <dbReference type="NCBI Taxonomy" id="5874"/>
    <lineage>
        <taxon>Eukaryota</taxon>
        <taxon>Sar</taxon>
        <taxon>Alveolata</taxon>
        <taxon>Apicomplexa</taxon>
        <taxon>Aconoidasida</taxon>
        <taxon>Piroplasmida</taxon>
        <taxon>Theileriidae</taxon>
        <taxon>Theileria</taxon>
    </lineage>
</organism>
<evidence type="ECO:0000256" key="7">
    <source>
        <dbReference type="SAM" id="Coils"/>
    </source>
</evidence>
<keyword evidence="6" id="KW-0206">Cytoskeleton</keyword>
<reference evidence="9" key="1">
    <citation type="submission" date="2018-07" db="EMBL/GenBank/DDBJ databases">
        <authorList>
            <person name="Quirk P.G."/>
            <person name="Krulwich T.A."/>
        </authorList>
    </citation>
    <scope>NUCLEOTIDE SEQUENCE</scope>
    <source>
        <strain evidence="9">Anand</strain>
    </source>
</reference>
<proteinExistence type="inferred from homology"/>